<gene>
    <name evidence="2" type="ORF">ACFOGP_05825</name>
</gene>
<evidence type="ECO:0008006" key="4">
    <source>
        <dbReference type="Google" id="ProtNLM"/>
    </source>
</evidence>
<dbReference type="Gene3D" id="1.20.1530.20">
    <property type="match status" value="1"/>
</dbReference>
<dbReference type="Proteomes" id="UP001595632">
    <property type="component" value="Unassembled WGS sequence"/>
</dbReference>
<keyword evidence="3" id="KW-1185">Reference proteome</keyword>
<dbReference type="EMBL" id="JBHRTB010000010">
    <property type="protein sequence ID" value="MFC3142217.1"/>
    <property type="molecule type" value="Genomic_DNA"/>
</dbReference>
<feature type="transmembrane region" description="Helical" evidence="1">
    <location>
        <begin position="225"/>
        <end position="243"/>
    </location>
</feature>
<proteinExistence type="predicted"/>
<keyword evidence="1" id="KW-0812">Transmembrane</keyword>
<dbReference type="RefSeq" id="WP_338052384.1">
    <property type="nucleotide sequence ID" value="NZ_JARGYD010000007.1"/>
</dbReference>
<dbReference type="InterPro" id="IPR038770">
    <property type="entry name" value="Na+/solute_symporter_sf"/>
</dbReference>
<feature type="transmembrane region" description="Helical" evidence="1">
    <location>
        <begin position="161"/>
        <end position="179"/>
    </location>
</feature>
<comment type="caution">
    <text evidence="2">The sequence shown here is derived from an EMBL/GenBank/DDBJ whole genome shotgun (WGS) entry which is preliminary data.</text>
</comment>
<name>A0ABV7GKV4_9RHOB</name>
<feature type="transmembrane region" description="Helical" evidence="1">
    <location>
        <begin position="72"/>
        <end position="93"/>
    </location>
</feature>
<sequence>MIADLLRWIGRHGRLALIAGLAAGLALPGLSAAIRPGLPWLVAGLIFLSALRIGMRAAVGNLGDARASLGRVLAMQVAVPVAGVVAMIVAGIADTPVGLALTLALSAPSIAGSPAFAVMLGRDPAPAMRLLILGTALFPLTVLPVLWLSPALGGPAEVAGAALRLIAVIVAAAAAAFALRRRFFPDPSVEVIGVLDGVLAIALAVLVTGLMSAVVPALAGDPMRVLGWLALACVLNFGLQFAARAAGLPPGACIVAGNRNVALFLVALPAATTDPILIFIGCYQVPMFLTPILMGRVYRDG</sequence>
<evidence type="ECO:0000313" key="3">
    <source>
        <dbReference type="Proteomes" id="UP001595632"/>
    </source>
</evidence>
<evidence type="ECO:0000256" key="1">
    <source>
        <dbReference type="SAM" id="Phobius"/>
    </source>
</evidence>
<accession>A0ABV7GKV4</accession>
<keyword evidence="1" id="KW-0472">Membrane</keyword>
<evidence type="ECO:0000313" key="2">
    <source>
        <dbReference type="EMBL" id="MFC3142217.1"/>
    </source>
</evidence>
<feature type="transmembrane region" description="Helical" evidence="1">
    <location>
        <begin position="191"/>
        <end position="219"/>
    </location>
</feature>
<feature type="transmembrane region" description="Helical" evidence="1">
    <location>
        <begin position="130"/>
        <end position="149"/>
    </location>
</feature>
<reference evidence="3" key="1">
    <citation type="journal article" date="2019" name="Int. J. Syst. Evol. Microbiol.">
        <title>The Global Catalogue of Microorganisms (GCM) 10K type strain sequencing project: providing services to taxonomists for standard genome sequencing and annotation.</title>
        <authorList>
            <consortium name="The Broad Institute Genomics Platform"/>
            <consortium name="The Broad Institute Genome Sequencing Center for Infectious Disease"/>
            <person name="Wu L."/>
            <person name="Ma J."/>
        </authorList>
    </citation>
    <scope>NUCLEOTIDE SEQUENCE [LARGE SCALE GENOMIC DNA]</scope>
    <source>
        <strain evidence="3">KCTC 52366</strain>
    </source>
</reference>
<keyword evidence="1" id="KW-1133">Transmembrane helix</keyword>
<protein>
    <recommendedName>
        <fullName evidence="4">BASS family bile acid:Na+ symporter</fullName>
    </recommendedName>
</protein>
<organism evidence="2 3">
    <name type="scientific">Psychromarinibacter halotolerans</name>
    <dbReference type="NCBI Taxonomy" id="1775175"/>
    <lineage>
        <taxon>Bacteria</taxon>
        <taxon>Pseudomonadati</taxon>
        <taxon>Pseudomonadota</taxon>
        <taxon>Alphaproteobacteria</taxon>
        <taxon>Rhodobacterales</taxon>
        <taxon>Paracoccaceae</taxon>
        <taxon>Psychromarinibacter</taxon>
    </lineage>
</organism>
<feature type="transmembrane region" description="Helical" evidence="1">
    <location>
        <begin position="99"/>
        <end position="118"/>
    </location>
</feature>
<feature type="transmembrane region" description="Helical" evidence="1">
    <location>
        <begin position="42"/>
        <end position="60"/>
    </location>
</feature>